<dbReference type="KEGG" id="qsa:O6P43_031805"/>
<feature type="compositionally biased region" description="Basic and acidic residues" evidence="1">
    <location>
        <begin position="551"/>
        <end position="561"/>
    </location>
</feature>
<dbReference type="AlphaFoldDB" id="A0AAD7KWM6"/>
<evidence type="ECO:0000313" key="3">
    <source>
        <dbReference type="Proteomes" id="UP001163823"/>
    </source>
</evidence>
<accession>A0AAD7KWM6</accession>
<feature type="compositionally biased region" description="Polar residues" evidence="1">
    <location>
        <begin position="39"/>
        <end position="55"/>
    </location>
</feature>
<evidence type="ECO:0000313" key="2">
    <source>
        <dbReference type="EMBL" id="KAJ7946943.1"/>
    </source>
</evidence>
<feature type="compositionally biased region" description="Basic and acidic residues" evidence="1">
    <location>
        <begin position="75"/>
        <end position="111"/>
    </location>
</feature>
<feature type="region of interest" description="Disordered" evidence="1">
    <location>
        <begin position="541"/>
        <end position="590"/>
    </location>
</feature>
<dbReference type="Proteomes" id="UP001163823">
    <property type="component" value="Chromosome 13"/>
</dbReference>
<dbReference type="PANTHER" id="PTHR31008">
    <property type="entry name" value="COP1-INTERACTING PROTEIN-RELATED"/>
    <property type="match status" value="1"/>
</dbReference>
<evidence type="ECO:0000256" key="1">
    <source>
        <dbReference type="SAM" id="MobiDB-lite"/>
    </source>
</evidence>
<organism evidence="2 3">
    <name type="scientific">Quillaja saponaria</name>
    <name type="common">Soap bark tree</name>
    <dbReference type="NCBI Taxonomy" id="32244"/>
    <lineage>
        <taxon>Eukaryota</taxon>
        <taxon>Viridiplantae</taxon>
        <taxon>Streptophyta</taxon>
        <taxon>Embryophyta</taxon>
        <taxon>Tracheophyta</taxon>
        <taxon>Spermatophyta</taxon>
        <taxon>Magnoliopsida</taxon>
        <taxon>eudicotyledons</taxon>
        <taxon>Gunneridae</taxon>
        <taxon>Pentapetalae</taxon>
        <taxon>rosids</taxon>
        <taxon>fabids</taxon>
        <taxon>Fabales</taxon>
        <taxon>Quillajaceae</taxon>
        <taxon>Quillaja</taxon>
    </lineage>
</organism>
<dbReference type="PANTHER" id="PTHR31008:SF0">
    <property type="entry name" value="CSL1"/>
    <property type="match status" value="1"/>
</dbReference>
<reference evidence="2" key="1">
    <citation type="journal article" date="2023" name="Science">
        <title>Elucidation of the pathway for biosynthesis of saponin adjuvants from the soapbark tree.</title>
        <authorList>
            <person name="Reed J."/>
            <person name="Orme A."/>
            <person name="El-Demerdash A."/>
            <person name="Owen C."/>
            <person name="Martin L.B.B."/>
            <person name="Misra R.C."/>
            <person name="Kikuchi S."/>
            <person name="Rejzek M."/>
            <person name="Martin A.C."/>
            <person name="Harkess A."/>
            <person name="Leebens-Mack J."/>
            <person name="Louveau T."/>
            <person name="Stephenson M.J."/>
            <person name="Osbourn A."/>
        </authorList>
    </citation>
    <scope>NUCLEOTIDE SEQUENCE</scope>
    <source>
        <strain evidence="2">S10</strain>
    </source>
</reference>
<feature type="compositionally biased region" description="Basic residues" evidence="1">
    <location>
        <begin position="61"/>
        <end position="74"/>
    </location>
</feature>
<comment type="caution">
    <text evidence="2">The sequence shown here is derived from an EMBL/GenBank/DDBJ whole genome shotgun (WGS) entry which is preliminary data.</text>
</comment>
<dbReference type="EMBL" id="JARAOO010000013">
    <property type="protein sequence ID" value="KAJ7946943.1"/>
    <property type="molecule type" value="Genomic_DNA"/>
</dbReference>
<proteinExistence type="predicted"/>
<sequence>MPSHSANGQMPMPWPNHIPPYMYNFQSPIQHMPSYQGYPFSNMQWPSNMDKSSPSLVRASNFHKNKKSLSRRKEKYPSKEGLEDLEEDRHTESDDIDSRSSSSSDKEQERRHSLKNGPKGKNNRRKSSGTVVIRNINYITPKRKDGNEGRQFNESSDEFTNENSINEKLEIAVGSLEKFRKVDKNDVRRRGVKQEQCMLNGSNRAADQDLEEDLIAGASVEGNTIDNWNTFKKVLMIDERTGTNGPERLQPIDVQDEQFTMRSSEGRSSFSESPALELEIQEVPKQLRAQDDSFIMTKRDGGRESRVKSDEFYNIESSCLVLGKRDCLDQEMLSRKSEESTNNHADPYSTCVAESSMNKRRNDEDWFIVDRTEKRSRDILIDDSFMIQPQLAVDNRCDLHWKTDISMVGDPTSDAPLENSNANISPEKHKISNNGEPNDLCMVLEQDSGLNAASASWTMDYGLWTMELTFLSQKLIEEKAEISKVSLKFSGKNKSQIMYKNKKRSSLSRPIVQKSKMENEEEVRKKMEELLIQRQKRITERTASSGLAQEASRKNQFEIKTAKGFTRSDNNKTPSMRETKRLSSVKVRAS</sequence>
<name>A0AAD7KWM6_QUISA</name>
<feature type="region of interest" description="Disordered" evidence="1">
    <location>
        <begin position="35"/>
        <end position="161"/>
    </location>
</feature>
<keyword evidence="3" id="KW-1185">Reference proteome</keyword>
<protein>
    <submittedName>
        <fullName evidence="2">COP1-interacting protein 7</fullName>
    </submittedName>
</protein>
<gene>
    <name evidence="2" type="ORF">O6P43_031805</name>
</gene>